<dbReference type="InterPro" id="IPR008920">
    <property type="entry name" value="TF_FadR/GntR_C"/>
</dbReference>
<dbReference type="PANTHER" id="PTHR43537:SF53">
    <property type="entry name" value="HTH-TYPE TRANSCRIPTIONAL REPRESSOR NANR"/>
    <property type="match status" value="1"/>
</dbReference>
<keyword evidence="7" id="KW-1185">Reference proteome</keyword>
<accession>A0A6N1WY89</accession>
<dbReference type="Pfam" id="PF00392">
    <property type="entry name" value="GntR"/>
    <property type="match status" value="1"/>
</dbReference>
<keyword evidence="1" id="KW-0805">Transcription regulation</keyword>
<dbReference type="Gene3D" id="1.20.120.530">
    <property type="entry name" value="GntR ligand-binding domain-like"/>
    <property type="match status" value="1"/>
</dbReference>
<dbReference type="SUPFAM" id="SSF48008">
    <property type="entry name" value="GntR ligand-binding domain-like"/>
    <property type="match status" value="1"/>
</dbReference>
<dbReference type="KEGG" id="aant:HUK68_02995"/>
<evidence type="ECO:0000313" key="6">
    <source>
        <dbReference type="EMBL" id="QKV51947.1"/>
    </source>
</evidence>
<dbReference type="InterPro" id="IPR036388">
    <property type="entry name" value="WH-like_DNA-bd_sf"/>
</dbReference>
<dbReference type="SUPFAM" id="SSF46785">
    <property type="entry name" value="Winged helix' DNA-binding domain"/>
    <property type="match status" value="1"/>
</dbReference>
<evidence type="ECO:0000256" key="3">
    <source>
        <dbReference type="ARBA" id="ARBA00023163"/>
    </source>
</evidence>
<dbReference type="GO" id="GO:0003677">
    <property type="term" value="F:DNA binding"/>
    <property type="evidence" value="ECO:0007669"/>
    <property type="project" value="UniProtKB-KW"/>
</dbReference>
<dbReference type="InterPro" id="IPR036390">
    <property type="entry name" value="WH_DNA-bd_sf"/>
</dbReference>
<dbReference type="RefSeq" id="WP_175502850.1">
    <property type="nucleotide sequence ID" value="NZ_CP054840.1"/>
</dbReference>
<dbReference type="AlphaFoldDB" id="A0A6N1WY89"/>
<proteinExistence type="predicted"/>
<reference evidence="6 7" key="1">
    <citation type="submission" date="2020-06" db="EMBL/GenBank/DDBJ databases">
        <title>Acidovorax antarctica sp. nov., isolated from Corinth ice sheet soil, Antarctic Fields Peninsula.</title>
        <authorList>
            <person name="Xu Q."/>
            <person name="Peng F."/>
        </authorList>
    </citation>
    <scope>NUCLEOTIDE SEQUENCE [LARGE SCALE GENOMIC DNA]</scope>
    <source>
        <strain evidence="6 7">16-35-5</strain>
    </source>
</reference>
<organism evidence="6 7">
    <name type="scientific">Comamonas antarctica</name>
    <dbReference type="NCBI Taxonomy" id="2743470"/>
    <lineage>
        <taxon>Bacteria</taxon>
        <taxon>Pseudomonadati</taxon>
        <taxon>Pseudomonadota</taxon>
        <taxon>Betaproteobacteria</taxon>
        <taxon>Burkholderiales</taxon>
        <taxon>Comamonadaceae</taxon>
        <taxon>Comamonas</taxon>
    </lineage>
</organism>
<dbReference type="InterPro" id="IPR000524">
    <property type="entry name" value="Tscrpt_reg_HTH_GntR"/>
</dbReference>
<feature type="domain" description="HTH gntR-type" evidence="5">
    <location>
        <begin position="23"/>
        <end position="90"/>
    </location>
</feature>
<dbReference type="Gene3D" id="1.10.10.10">
    <property type="entry name" value="Winged helix-like DNA-binding domain superfamily/Winged helix DNA-binding domain"/>
    <property type="match status" value="1"/>
</dbReference>
<name>A0A6N1WY89_9BURK</name>
<evidence type="ECO:0000259" key="5">
    <source>
        <dbReference type="PROSITE" id="PS50949"/>
    </source>
</evidence>
<dbReference type="InterPro" id="IPR011711">
    <property type="entry name" value="GntR_C"/>
</dbReference>
<dbReference type="GO" id="GO:0003700">
    <property type="term" value="F:DNA-binding transcription factor activity"/>
    <property type="evidence" value="ECO:0007669"/>
    <property type="project" value="InterPro"/>
</dbReference>
<dbReference type="EMBL" id="CP054840">
    <property type="protein sequence ID" value="QKV51947.1"/>
    <property type="molecule type" value="Genomic_DNA"/>
</dbReference>
<keyword evidence="2" id="KW-0238">DNA-binding</keyword>
<feature type="region of interest" description="Disordered" evidence="4">
    <location>
        <begin position="1"/>
        <end position="25"/>
    </location>
</feature>
<dbReference type="Pfam" id="PF07729">
    <property type="entry name" value="FCD"/>
    <property type="match status" value="1"/>
</dbReference>
<dbReference type="SMART" id="SM00895">
    <property type="entry name" value="FCD"/>
    <property type="match status" value="1"/>
</dbReference>
<protein>
    <submittedName>
        <fullName evidence="6">GntR family transcriptional regulator</fullName>
    </submittedName>
</protein>
<evidence type="ECO:0000256" key="1">
    <source>
        <dbReference type="ARBA" id="ARBA00023015"/>
    </source>
</evidence>
<dbReference type="PANTHER" id="PTHR43537">
    <property type="entry name" value="TRANSCRIPTIONAL REGULATOR, GNTR FAMILY"/>
    <property type="match status" value="1"/>
</dbReference>
<dbReference type="SMART" id="SM00345">
    <property type="entry name" value="HTH_GNTR"/>
    <property type="match status" value="1"/>
</dbReference>
<sequence>MAGSKSAALRAPQAGDGAAHTSRPGASDIHARLQNAILEHRLLPGTKLGEDRLADIFAVSRARIRQVLTQLAHAQLVEIVPQRGAFVACPSPEQARDVFEARQVVEPAVVQRLIATLTPAKLAQLRRHVAAETAARLAGDQRAIIRLSGEFHVLLAELAGNSALARAMRDLCAVTCLIISLYNAPTRHSCRSDEHAELIDAIAQHDVAKAQQLVREHLAHIEQSLVLWPGEGGDDLESILRE</sequence>
<dbReference type="PROSITE" id="PS50949">
    <property type="entry name" value="HTH_GNTR"/>
    <property type="match status" value="1"/>
</dbReference>
<evidence type="ECO:0000256" key="4">
    <source>
        <dbReference type="SAM" id="MobiDB-lite"/>
    </source>
</evidence>
<evidence type="ECO:0000313" key="7">
    <source>
        <dbReference type="Proteomes" id="UP000509579"/>
    </source>
</evidence>
<evidence type="ECO:0000256" key="2">
    <source>
        <dbReference type="ARBA" id="ARBA00023125"/>
    </source>
</evidence>
<dbReference type="Proteomes" id="UP000509579">
    <property type="component" value="Chromosome"/>
</dbReference>
<gene>
    <name evidence="6" type="ORF">HUK68_02995</name>
</gene>
<keyword evidence="3" id="KW-0804">Transcription</keyword>